<dbReference type="AlphaFoldDB" id="A0AA38VC72"/>
<gene>
    <name evidence="1" type="ORF">NKR23_g9527</name>
</gene>
<dbReference type="EMBL" id="JANBVO010000037">
    <property type="protein sequence ID" value="KAJ9136836.1"/>
    <property type="molecule type" value="Genomic_DNA"/>
</dbReference>
<name>A0AA38VC72_9PEZI</name>
<proteinExistence type="predicted"/>
<accession>A0AA38VC72</accession>
<dbReference type="PANTHER" id="PTHR34846">
    <property type="entry name" value="4-CARBOXYMUCONOLACTONE DECARBOXYLASE FAMILY PROTEIN (AFU_ORTHOLOGUE AFUA_6G11590)"/>
    <property type="match status" value="1"/>
</dbReference>
<dbReference type="Gene3D" id="1.20.1290.10">
    <property type="entry name" value="AhpD-like"/>
    <property type="match status" value="1"/>
</dbReference>
<organism evidence="1 2">
    <name type="scientific">Pleurostoma richardsiae</name>
    <dbReference type="NCBI Taxonomy" id="41990"/>
    <lineage>
        <taxon>Eukaryota</taxon>
        <taxon>Fungi</taxon>
        <taxon>Dikarya</taxon>
        <taxon>Ascomycota</taxon>
        <taxon>Pezizomycotina</taxon>
        <taxon>Sordariomycetes</taxon>
        <taxon>Sordariomycetidae</taxon>
        <taxon>Calosphaeriales</taxon>
        <taxon>Pleurostomataceae</taxon>
        <taxon>Pleurostoma</taxon>
    </lineage>
</organism>
<dbReference type="PANTHER" id="PTHR34846:SF11">
    <property type="entry name" value="4-CARBOXYMUCONOLACTONE DECARBOXYLASE FAMILY PROTEIN (AFU_ORTHOLOGUE AFUA_6G11590)"/>
    <property type="match status" value="1"/>
</dbReference>
<protein>
    <submittedName>
        <fullName evidence="1">Uncharacterized protein</fullName>
    </submittedName>
</protein>
<evidence type="ECO:0000313" key="2">
    <source>
        <dbReference type="Proteomes" id="UP001174694"/>
    </source>
</evidence>
<dbReference type="SUPFAM" id="SSF69118">
    <property type="entry name" value="AhpD-like"/>
    <property type="match status" value="1"/>
</dbReference>
<keyword evidence="2" id="KW-1185">Reference proteome</keyword>
<dbReference type="InterPro" id="IPR029032">
    <property type="entry name" value="AhpD-like"/>
</dbReference>
<reference evidence="1" key="1">
    <citation type="submission" date="2022-07" db="EMBL/GenBank/DDBJ databases">
        <title>Fungi with potential for degradation of polypropylene.</title>
        <authorList>
            <person name="Gostincar C."/>
        </authorList>
    </citation>
    <scope>NUCLEOTIDE SEQUENCE</scope>
    <source>
        <strain evidence="1">EXF-13308</strain>
    </source>
</reference>
<dbReference type="Proteomes" id="UP001174694">
    <property type="component" value="Unassembled WGS sequence"/>
</dbReference>
<comment type="caution">
    <text evidence="1">The sequence shown here is derived from an EMBL/GenBank/DDBJ whole genome shotgun (WGS) entry which is preliminary data.</text>
</comment>
<sequence length="199" mass="22403">MAYNITGYPTSYPYAQYLDLPTDEELGVDLANFCHDEARNLKDGRMMLAAGLVGTDMIKLAKSVFRIPGVNPKIREFIVLRIAKHVGGVNPWGPNLRMLENLKATEAEVKGILSDGPVTGMDEEASLIMQACDELTLKGCIEDPTMKRMKERYDRDTICKYVLTLSWYNMFNRYVVSTRVPLESEEEITQKIGSSTRPA</sequence>
<evidence type="ECO:0000313" key="1">
    <source>
        <dbReference type="EMBL" id="KAJ9136836.1"/>
    </source>
</evidence>